<dbReference type="AlphaFoldDB" id="A0AAD9ME42"/>
<reference evidence="2" key="1">
    <citation type="journal article" date="2023" name="Mol. Plant Microbe Interact.">
        <title>Elucidating the Obligate Nature and Biological Capacity of an Invasive Fungal Corn Pathogen.</title>
        <authorList>
            <person name="MacCready J.S."/>
            <person name="Roggenkamp E.M."/>
            <person name="Gdanetz K."/>
            <person name="Chilvers M.I."/>
        </authorList>
    </citation>
    <scope>NUCLEOTIDE SEQUENCE</scope>
    <source>
        <strain evidence="2">PM02</strain>
    </source>
</reference>
<protein>
    <submittedName>
        <fullName evidence="2">Uncharacterized protein</fullName>
    </submittedName>
</protein>
<evidence type="ECO:0000256" key="1">
    <source>
        <dbReference type="SAM" id="MobiDB-lite"/>
    </source>
</evidence>
<evidence type="ECO:0000313" key="2">
    <source>
        <dbReference type="EMBL" id="KAK2073007.1"/>
    </source>
</evidence>
<organism evidence="2 3">
    <name type="scientific">Phyllachora maydis</name>
    <dbReference type="NCBI Taxonomy" id="1825666"/>
    <lineage>
        <taxon>Eukaryota</taxon>
        <taxon>Fungi</taxon>
        <taxon>Dikarya</taxon>
        <taxon>Ascomycota</taxon>
        <taxon>Pezizomycotina</taxon>
        <taxon>Sordariomycetes</taxon>
        <taxon>Sordariomycetidae</taxon>
        <taxon>Phyllachorales</taxon>
        <taxon>Phyllachoraceae</taxon>
        <taxon>Phyllachora</taxon>
    </lineage>
</organism>
<feature type="region of interest" description="Disordered" evidence="1">
    <location>
        <begin position="14"/>
        <end position="33"/>
    </location>
</feature>
<dbReference type="EMBL" id="JAQQPM010000006">
    <property type="protein sequence ID" value="KAK2073007.1"/>
    <property type="molecule type" value="Genomic_DNA"/>
</dbReference>
<evidence type="ECO:0000313" key="3">
    <source>
        <dbReference type="Proteomes" id="UP001217918"/>
    </source>
</evidence>
<gene>
    <name evidence="2" type="ORF">P8C59_007321</name>
</gene>
<feature type="compositionally biased region" description="Polar residues" evidence="1">
    <location>
        <begin position="15"/>
        <end position="24"/>
    </location>
</feature>
<comment type="caution">
    <text evidence="2">The sequence shown here is derived from an EMBL/GenBank/DDBJ whole genome shotgun (WGS) entry which is preliminary data.</text>
</comment>
<keyword evidence="3" id="KW-1185">Reference proteome</keyword>
<proteinExistence type="predicted"/>
<dbReference type="Proteomes" id="UP001217918">
    <property type="component" value="Unassembled WGS sequence"/>
</dbReference>
<name>A0AAD9ME42_9PEZI</name>
<accession>A0AAD9ME42</accession>
<sequence>MTWGKAEIFVVTQLAPGNTPQSPSGPGRSQGHDGFLYLRTQQQKDAYTDFWNLFRRCSSARPGYAVPIFHSFAFVSAGASRTRLRR</sequence>